<dbReference type="GO" id="GO:0045087">
    <property type="term" value="P:innate immune response"/>
    <property type="evidence" value="ECO:0007669"/>
    <property type="project" value="TreeGrafter"/>
</dbReference>
<evidence type="ECO:0000259" key="2">
    <source>
        <dbReference type="Pfam" id="PF02408"/>
    </source>
</evidence>
<dbReference type="InterPro" id="IPR003366">
    <property type="entry name" value="CUB-like_dom"/>
</dbReference>
<feature type="signal peptide" evidence="1">
    <location>
        <begin position="1"/>
        <end position="19"/>
    </location>
</feature>
<proteinExistence type="predicted"/>
<dbReference type="PANTHER" id="PTHR21447">
    <property type="entry name" value="RING-TYPE DOMAIN-CONTAINING PROTEIN-RELATED"/>
    <property type="match status" value="1"/>
</dbReference>
<name>G0PJP2_CAEBE</name>
<organism evidence="4">
    <name type="scientific">Caenorhabditis brenneri</name>
    <name type="common">Nematode worm</name>
    <dbReference type="NCBI Taxonomy" id="135651"/>
    <lineage>
        <taxon>Eukaryota</taxon>
        <taxon>Metazoa</taxon>
        <taxon>Ecdysozoa</taxon>
        <taxon>Nematoda</taxon>
        <taxon>Chromadorea</taxon>
        <taxon>Rhabditida</taxon>
        <taxon>Rhabditina</taxon>
        <taxon>Rhabditomorpha</taxon>
        <taxon>Rhabditoidea</taxon>
        <taxon>Rhabditidae</taxon>
        <taxon>Peloderinae</taxon>
        <taxon>Caenorhabditis</taxon>
    </lineage>
</organism>
<dbReference type="eggNOG" id="ENOG502THJE">
    <property type="taxonomic scope" value="Eukaryota"/>
</dbReference>
<evidence type="ECO:0000256" key="1">
    <source>
        <dbReference type="SAM" id="SignalP"/>
    </source>
</evidence>
<dbReference type="PANTHER" id="PTHR21447:SF4">
    <property type="entry name" value="CUB-LIKE DOMAIN-CONTAINING PROTEIN"/>
    <property type="match status" value="1"/>
</dbReference>
<dbReference type="OrthoDB" id="5861844at2759"/>
<reference evidence="4" key="1">
    <citation type="submission" date="2011-07" db="EMBL/GenBank/DDBJ databases">
        <authorList>
            <consortium name="Caenorhabditis brenneri Sequencing and Analysis Consortium"/>
            <person name="Wilson R.K."/>
        </authorList>
    </citation>
    <scope>NUCLEOTIDE SEQUENCE [LARGE SCALE GENOMIC DNA]</scope>
    <source>
        <strain evidence="4">PB2801</strain>
    </source>
</reference>
<keyword evidence="1" id="KW-0732">Signal</keyword>
<keyword evidence="4" id="KW-1185">Reference proteome</keyword>
<gene>
    <name evidence="3" type="ORF">CAEBREN_06693</name>
</gene>
<dbReference type="Pfam" id="PF02408">
    <property type="entry name" value="CUB_2"/>
    <property type="match status" value="1"/>
</dbReference>
<evidence type="ECO:0000313" key="3">
    <source>
        <dbReference type="EMBL" id="EGT60050.1"/>
    </source>
</evidence>
<dbReference type="AlphaFoldDB" id="G0PJP2"/>
<feature type="domain" description="CUB-like" evidence="2">
    <location>
        <begin position="20"/>
        <end position="138"/>
    </location>
</feature>
<protein>
    <recommendedName>
        <fullName evidence="2">CUB-like domain-containing protein</fullName>
    </recommendedName>
</protein>
<dbReference type="EMBL" id="GL380728">
    <property type="protein sequence ID" value="EGT60050.1"/>
    <property type="molecule type" value="Genomic_DNA"/>
</dbReference>
<feature type="chain" id="PRO_5003407471" description="CUB-like domain-containing protein" evidence="1">
    <location>
        <begin position="20"/>
        <end position="351"/>
    </location>
</feature>
<dbReference type="GO" id="GO:0045121">
    <property type="term" value="C:membrane raft"/>
    <property type="evidence" value="ECO:0007669"/>
    <property type="project" value="TreeGrafter"/>
</dbReference>
<evidence type="ECO:0000313" key="4">
    <source>
        <dbReference type="Proteomes" id="UP000008068"/>
    </source>
</evidence>
<sequence length="351" mass="38318">MYSTTTVVLVLATFGGAMALDCIQILDSEIRIGNTVYIPGGSGELQPIPANFNCVYTIKAPIYTGTAAIVTLKNGLRGVNDYIVVTEQDGHTKTIYNRTTGIPDHYTVIPEAEMTIQVVTRSVFMGSKFLITVQYQSSNVGPNIPMKTGGEMNFFDLSTLRDGRSVFNSVTFVGTEPIFMSLAIGPNGALDCWDCFVVDGTVSNQTRVYRLDDISMRPFVTTSNAITIFTSVDDFFGVVLNPVSESSQFQSLYSLATVPVEDNESAMRTFTPGFLGAAEVVNFASTGIIMSRVTIMSPTCEAYVVSGPPNNSSTILLNLSNVTMPHNFDLKYFSVINKNCTFEFEVRSYND</sequence>
<accession>G0PJP2</accession>
<dbReference type="SUPFAM" id="SSF49854">
    <property type="entry name" value="Spermadhesin, CUB domain"/>
    <property type="match status" value="1"/>
</dbReference>
<dbReference type="InParanoid" id="G0PJP2"/>
<dbReference type="Proteomes" id="UP000008068">
    <property type="component" value="Unassembled WGS sequence"/>
</dbReference>
<dbReference type="HOGENOM" id="CLU_025156_0_0_1"/>
<dbReference type="FunCoup" id="G0PJP2">
    <property type="interactions" value="1977"/>
</dbReference>
<dbReference type="InterPro" id="IPR035914">
    <property type="entry name" value="Sperma_CUB_dom_sf"/>
</dbReference>